<keyword evidence="1" id="KW-0378">Hydrolase</keyword>
<dbReference type="Proteomes" id="UP000576821">
    <property type="component" value="Unassembled WGS sequence"/>
</dbReference>
<keyword evidence="2" id="KW-1185">Reference proteome</keyword>
<dbReference type="Pfam" id="PF00300">
    <property type="entry name" value="His_Phos_1"/>
    <property type="match status" value="1"/>
</dbReference>
<dbReference type="EC" id="3.1.3.73" evidence="1"/>
<dbReference type="GO" id="GO:0043755">
    <property type="term" value="F:alpha-ribazole phosphatase activity"/>
    <property type="evidence" value="ECO:0007669"/>
    <property type="project" value="UniProtKB-EC"/>
</dbReference>
<reference evidence="1 2" key="1">
    <citation type="submission" date="2020-03" db="EMBL/GenBank/DDBJ databases">
        <title>Genomic Encyclopedia of Type Strains, Phase IV (KMG-IV): sequencing the most valuable type-strain genomes for metagenomic binning, comparative biology and taxonomic classification.</title>
        <authorList>
            <person name="Goeker M."/>
        </authorList>
    </citation>
    <scope>NUCLEOTIDE SEQUENCE [LARGE SCALE GENOMIC DNA]</scope>
    <source>
        <strain evidence="1 2">DSM 21299</strain>
    </source>
</reference>
<sequence length="186" mass="20331">MTSLSIHLMRHGVPEMAGRLLGHCDAPPDLDGMALCVDRARSLRFDHVVTSDLARARIPGETIATERNVALHIDPRWRELDFGQWDGFDPADLAADALSRFWDDPEANPPPDGERWSALCERVGAALSDISAPTLVLSHAGAMRAALSVLCGMDHRQVWAFDLPYGALLSLRLWPDGTAQITGLQS</sequence>
<accession>A0A846M8B4</accession>
<dbReference type="InterPro" id="IPR029033">
    <property type="entry name" value="His_PPase_superfam"/>
</dbReference>
<dbReference type="RefSeq" id="WP_167304970.1">
    <property type="nucleotide sequence ID" value="NZ_JAASQR010000004.1"/>
</dbReference>
<organism evidence="1 2">
    <name type="scientific">Sphingobium vermicomposti</name>
    <dbReference type="NCBI Taxonomy" id="529005"/>
    <lineage>
        <taxon>Bacteria</taxon>
        <taxon>Pseudomonadati</taxon>
        <taxon>Pseudomonadota</taxon>
        <taxon>Alphaproteobacteria</taxon>
        <taxon>Sphingomonadales</taxon>
        <taxon>Sphingomonadaceae</taxon>
        <taxon>Sphingobium</taxon>
    </lineage>
</organism>
<evidence type="ECO:0000313" key="2">
    <source>
        <dbReference type="Proteomes" id="UP000576821"/>
    </source>
</evidence>
<name>A0A846M8B4_9SPHN</name>
<dbReference type="SUPFAM" id="SSF53254">
    <property type="entry name" value="Phosphoglycerate mutase-like"/>
    <property type="match status" value="1"/>
</dbReference>
<comment type="caution">
    <text evidence="1">The sequence shown here is derived from an EMBL/GenBank/DDBJ whole genome shotgun (WGS) entry which is preliminary data.</text>
</comment>
<dbReference type="AlphaFoldDB" id="A0A846M8B4"/>
<dbReference type="SMART" id="SM00855">
    <property type="entry name" value="PGAM"/>
    <property type="match status" value="1"/>
</dbReference>
<dbReference type="Gene3D" id="3.40.50.1240">
    <property type="entry name" value="Phosphoglycerate mutase-like"/>
    <property type="match status" value="1"/>
</dbReference>
<protein>
    <submittedName>
        <fullName evidence="1">Alpha-ribazole phosphatase</fullName>
        <ecNumber evidence="1">3.1.3.73</ecNumber>
    </submittedName>
</protein>
<dbReference type="CDD" id="cd07067">
    <property type="entry name" value="HP_PGM_like"/>
    <property type="match status" value="1"/>
</dbReference>
<gene>
    <name evidence="1" type="ORF">FHS54_003079</name>
</gene>
<dbReference type="InterPro" id="IPR013078">
    <property type="entry name" value="His_Pase_superF_clade-1"/>
</dbReference>
<dbReference type="EMBL" id="JAASQR010000004">
    <property type="protein sequence ID" value="NIJ18079.1"/>
    <property type="molecule type" value="Genomic_DNA"/>
</dbReference>
<evidence type="ECO:0000313" key="1">
    <source>
        <dbReference type="EMBL" id="NIJ18079.1"/>
    </source>
</evidence>
<proteinExistence type="predicted"/>